<evidence type="ECO:0000259" key="5">
    <source>
        <dbReference type="Pfam" id="PF17210"/>
    </source>
</evidence>
<dbReference type="Pfam" id="PF17210">
    <property type="entry name" value="SdrD_B"/>
    <property type="match status" value="1"/>
</dbReference>
<evidence type="ECO:0000256" key="2">
    <source>
        <dbReference type="ARBA" id="ARBA00022525"/>
    </source>
</evidence>
<evidence type="ECO:0000256" key="1">
    <source>
        <dbReference type="ARBA" id="ARBA00004613"/>
    </source>
</evidence>
<accession>A0ABX6JTT1</accession>
<dbReference type="NCBIfam" id="TIGR01451">
    <property type="entry name" value="B_ant_repeat"/>
    <property type="match status" value="2"/>
</dbReference>
<feature type="domain" description="DUF7507" evidence="6">
    <location>
        <begin position="836"/>
        <end position="939"/>
    </location>
</feature>
<feature type="domain" description="DUF7507" evidence="6">
    <location>
        <begin position="955"/>
        <end position="1063"/>
    </location>
</feature>
<proteinExistence type="predicted"/>
<feature type="domain" description="DUF7507" evidence="6">
    <location>
        <begin position="1082"/>
        <end position="1181"/>
    </location>
</feature>
<comment type="subcellular location">
    <subcellularLocation>
        <location evidence="1">Secreted</location>
    </subcellularLocation>
</comment>
<keyword evidence="2" id="KW-0964">Secreted</keyword>
<dbReference type="Pfam" id="PF24346">
    <property type="entry name" value="DUF7507"/>
    <property type="match status" value="4"/>
</dbReference>
<organism evidence="7 8">
    <name type="scientific">Leucobacter coleopterorum</name>
    <dbReference type="NCBI Taxonomy" id="2714933"/>
    <lineage>
        <taxon>Bacteria</taxon>
        <taxon>Bacillati</taxon>
        <taxon>Actinomycetota</taxon>
        <taxon>Actinomycetes</taxon>
        <taxon>Micrococcales</taxon>
        <taxon>Microbacteriaceae</taxon>
        <taxon>Leucobacter</taxon>
    </lineage>
</organism>
<keyword evidence="3" id="KW-0732">Signal</keyword>
<protein>
    <recommendedName>
        <fullName evidence="9">SD-repeat containing protein B domain-containing protein</fullName>
    </recommendedName>
</protein>
<dbReference type="InterPro" id="IPR033764">
    <property type="entry name" value="Sdr_B"/>
</dbReference>
<dbReference type="InterPro" id="IPR051172">
    <property type="entry name" value="Chlamydia_OmcB"/>
</dbReference>
<evidence type="ECO:0000259" key="6">
    <source>
        <dbReference type="Pfam" id="PF24346"/>
    </source>
</evidence>
<feature type="domain" description="SD-repeat containing protein B" evidence="5">
    <location>
        <begin position="713"/>
        <end position="803"/>
    </location>
</feature>
<gene>
    <name evidence="7" type="ORF">G7066_00910</name>
</gene>
<dbReference type="RefSeq" id="WP_166328350.1">
    <property type="nucleotide sequence ID" value="NZ_CP049933.1"/>
</dbReference>
<dbReference type="InterPro" id="IPR013783">
    <property type="entry name" value="Ig-like_fold"/>
</dbReference>
<dbReference type="InterPro" id="IPR047589">
    <property type="entry name" value="DUF11_rpt"/>
</dbReference>
<feature type="domain" description="DUF7507" evidence="6">
    <location>
        <begin position="1194"/>
        <end position="1294"/>
    </location>
</feature>
<dbReference type="EMBL" id="CP049933">
    <property type="protein sequence ID" value="QIM17628.1"/>
    <property type="molecule type" value="Genomic_DNA"/>
</dbReference>
<evidence type="ECO:0000256" key="3">
    <source>
        <dbReference type="ARBA" id="ARBA00022729"/>
    </source>
</evidence>
<evidence type="ECO:0000256" key="4">
    <source>
        <dbReference type="SAM" id="Phobius"/>
    </source>
</evidence>
<reference evidence="7 8" key="1">
    <citation type="submission" date="2020-03" db="EMBL/GenBank/DDBJ databases">
        <title>Leucobacter sp. nov., isolated from beetles.</title>
        <authorList>
            <person name="Hyun D.-W."/>
            <person name="Bae J.-W."/>
        </authorList>
    </citation>
    <scope>NUCLEOTIDE SEQUENCE [LARGE SCALE GENOMIC DNA]</scope>
    <source>
        <strain evidence="7 8">HDW9A</strain>
    </source>
</reference>
<feature type="transmembrane region" description="Helical" evidence="4">
    <location>
        <begin position="1340"/>
        <end position="1359"/>
    </location>
</feature>
<dbReference type="Proteomes" id="UP000503441">
    <property type="component" value="Chromosome"/>
</dbReference>
<sequence>MISNNTNKAKGNEPIVSDFSFQQFANEIALGARLWTWGANPCGVNGRGQQTNSMPFGSIGIIGAATADNAASNSGTWTCSQTAPGDPITISVTGADTTVPSQPNKTIGGSSIATERAYIAAGYVSVWVPLSALQPSGEMIVKMRVGGFDPDSVSGQSNYGAGFEQGSEPNFVPCSNTPGGANGTAGNDNCYTVRMTDRGGQSDIGFVRNPTLDTTSANMVNAQAKYQSGEGVVGTDEKFYLRTGLGNTGVLPMSNGQLCVRFDPKLLQIDTSQSFVMMSGGNPRPLSEATIEFSSQSYASEAEMRGNDCDAGPWEASASAVAGGASAVTTVRVTFHNDIAPGGSMRFFLPFVAQSNPPTTVLPAYLVSKWNGRASWSKGTYVAADHSGYGGDRVNQAGALVRTSISSPGVSSASPGTPVKFEVASTITPSSLAPIARDVKVVVNIPSCLEYVAGSAIAIGGVDPVYVAADPGPDGLTCTADDKDAVSTLTWTLGDWPVADALPVLTYEAQVPVNAPVPVTLPTTAVISSPDDASTEPYRTSNSGLAVNGFSEFAVAKRAPAEIEVGDPVPYRLSWANRLSAPVGSAELVDILPNTADGRGTTFAGVFSYLSTVGTLGVESLWFTNASIAELQADPHSVNIAWSATPMADATAIKVRTVPVTPGGFGYIDLEFEATDSKKGDLLKNSIASTKIEGLSQIIGEAGRTTTKVTASSIGNTVWNDANGNGEHDKGEAGVAGINLELSGYSFGPDGIDDGGAGDDEAVSLTTTTDAKGEYSFGSLHSGSYTVTIVDDLAAMGWRMTADPAENADPVQTFNTTVAKSSDLTNVNFGVLEVLPALTLVKTEKSWADTNGNGLRDEGDVLTFDFAVSNTGNDTVTGVAVTDQLVGVSAVTCADTTLAVGASTNCSATYTVIEADQLAETLTNTATAIGTDALGRSVTTGRAEVTVPLDAVRDITLTKTVESVDTDADQLVDEGSVIHYLFKVENTGNTRLLNVDLSDDLAGLSALVCDTPAGDAKAAELLPGEAFECRATVDVTLADVTSGEVKNTARVTSVDPNDVVVEDEDAVVTPTNLILGLELSKKITGVKDENTNKLNDAGDVISYEIAVKNTSNVKLTGVKVIDELKGLGKLDCDITNGELAAGASMVCKADYTVTEADTYAGEIVNDAHAVAKNPTGDAVESLEDTVRQPLDARPSLNVVKTIEKVKGSTNKKVAYTGDTVTFGFDITNTGNLSMFDVKIIDGLKGLSAFSCENPLTKIAPGDTVHCTASYVVTKGDEQARKVTNTAFVTGHPSAVSNPLVTSADSTVVRAVTKAPDKIEKPKSGGPKNEETGLALTGGEIGGVALAGVLLVVLGGVLVVRRRKSADQN</sequence>
<dbReference type="InterPro" id="IPR055354">
    <property type="entry name" value="DUF7507"/>
</dbReference>
<dbReference type="PANTHER" id="PTHR34819">
    <property type="entry name" value="LARGE CYSTEINE-RICH PERIPLASMIC PROTEIN OMCB"/>
    <property type="match status" value="1"/>
</dbReference>
<dbReference type="PANTHER" id="PTHR34819:SF3">
    <property type="entry name" value="CELL SURFACE PROTEIN"/>
    <property type="match status" value="1"/>
</dbReference>
<keyword evidence="4" id="KW-1133">Transmembrane helix</keyword>
<evidence type="ECO:0000313" key="8">
    <source>
        <dbReference type="Proteomes" id="UP000503441"/>
    </source>
</evidence>
<keyword evidence="4" id="KW-0812">Transmembrane</keyword>
<evidence type="ECO:0000313" key="7">
    <source>
        <dbReference type="EMBL" id="QIM17628.1"/>
    </source>
</evidence>
<dbReference type="SUPFAM" id="SSF117074">
    <property type="entry name" value="Hypothetical protein PA1324"/>
    <property type="match status" value="1"/>
</dbReference>
<name>A0ABX6JTT1_9MICO</name>
<keyword evidence="8" id="KW-1185">Reference proteome</keyword>
<dbReference type="Gene3D" id="2.60.40.10">
    <property type="entry name" value="Immunoglobulins"/>
    <property type="match status" value="1"/>
</dbReference>
<evidence type="ECO:0008006" key="9">
    <source>
        <dbReference type="Google" id="ProtNLM"/>
    </source>
</evidence>
<keyword evidence="4" id="KW-0472">Membrane</keyword>